<protein>
    <submittedName>
        <fullName evidence="1">Uncharacterized protein</fullName>
    </submittedName>
</protein>
<reference evidence="1" key="1">
    <citation type="submission" date="2022-12" db="EMBL/GenBank/DDBJ databases">
        <authorList>
            <person name="Petersen C."/>
        </authorList>
    </citation>
    <scope>NUCLEOTIDE SEQUENCE</scope>
    <source>
        <strain evidence="1">IBT 16125</strain>
    </source>
</reference>
<dbReference type="AlphaFoldDB" id="A0AAD6C683"/>
<evidence type="ECO:0000313" key="1">
    <source>
        <dbReference type="EMBL" id="KAJ5453405.1"/>
    </source>
</evidence>
<gene>
    <name evidence="1" type="ORF">N7458_004361</name>
</gene>
<dbReference type="GeneID" id="81597986"/>
<dbReference type="EMBL" id="JAPVEA010000005">
    <property type="protein sequence ID" value="KAJ5453405.1"/>
    <property type="molecule type" value="Genomic_DNA"/>
</dbReference>
<dbReference type="RefSeq" id="XP_056766361.1">
    <property type="nucleotide sequence ID" value="XM_056907743.1"/>
</dbReference>
<organism evidence="1 2">
    <name type="scientific">Penicillium daleae</name>
    <dbReference type="NCBI Taxonomy" id="63821"/>
    <lineage>
        <taxon>Eukaryota</taxon>
        <taxon>Fungi</taxon>
        <taxon>Dikarya</taxon>
        <taxon>Ascomycota</taxon>
        <taxon>Pezizomycotina</taxon>
        <taxon>Eurotiomycetes</taxon>
        <taxon>Eurotiomycetidae</taxon>
        <taxon>Eurotiales</taxon>
        <taxon>Aspergillaceae</taxon>
        <taxon>Penicillium</taxon>
    </lineage>
</organism>
<keyword evidence="2" id="KW-1185">Reference proteome</keyword>
<accession>A0AAD6C683</accession>
<evidence type="ECO:0000313" key="2">
    <source>
        <dbReference type="Proteomes" id="UP001213681"/>
    </source>
</evidence>
<name>A0AAD6C683_9EURO</name>
<reference evidence="1" key="2">
    <citation type="journal article" date="2023" name="IMA Fungus">
        <title>Comparative genomic study of the Penicillium genus elucidates a diverse pangenome and 15 lateral gene transfer events.</title>
        <authorList>
            <person name="Petersen C."/>
            <person name="Sorensen T."/>
            <person name="Nielsen M.R."/>
            <person name="Sondergaard T.E."/>
            <person name="Sorensen J.L."/>
            <person name="Fitzpatrick D.A."/>
            <person name="Frisvad J.C."/>
            <person name="Nielsen K.L."/>
        </authorList>
    </citation>
    <scope>NUCLEOTIDE SEQUENCE</scope>
    <source>
        <strain evidence="1">IBT 16125</strain>
    </source>
</reference>
<comment type="caution">
    <text evidence="1">The sequence shown here is derived from an EMBL/GenBank/DDBJ whole genome shotgun (WGS) entry which is preliminary data.</text>
</comment>
<dbReference type="Proteomes" id="UP001213681">
    <property type="component" value="Unassembled WGS sequence"/>
</dbReference>
<sequence length="65" mass="7274">MALLPPPNNWLIQVDSSQEARAILNEFAAQQGYAITVKNSNSYSAYLECDSMYQSAFKFVTPNII</sequence>
<proteinExistence type="predicted"/>